<dbReference type="Gene3D" id="1.10.10.60">
    <property type="entry name" value="Homeodomain-like"/>
    <property type="match status" value="1"/>
</dbReference>
<keyword evidence="1" id="KW-0805">Transcription regulation</keyword>
<dbReference type="PROSITE" id="PS00041">
    <property type="entry name" value="HTH_ARAC_FAMILY_1"/>
    <property type="match status" value="1"/>
</dbReference>
<evidence type="ECO:0000313" key="6">
    <source>
        <dbReference type="Proteomes" id="UP000432089"/>
    </source>
</evidence>
<comment type="caution">
    <text evidence="5">The sequence shown here is derived from an EMBL/GenBank/DDBJ whole genome shotgun (WGS) entry which is preliminary data.</text>
</comment>
<keyword evidence="6" id="KW-1185">Reference proteome</keyword>
<name>A0A7V7PT50_9HYPH</name>
<evidence type="ECO:0000256" key="3">
    <source>
        <dbReference type="ARBA" id="ARBA00023163"/>
    </source>
</evidence>
<dbReference type="GO" id="GO:0003700">
    <property type="term" value="F:DNA-binding transcription factor activity"/>
    <property type="evidence" value="ECO:0007669"/>
    <property type="project" value="InterPro"/>
</dbReference>
<keyword evidence="2" id="KW-0238">DNA-binding</keyword>
<dbReference type="InterPro" id="IPR018060">
    <property type="entry name" value="HTH_AraC"/>
</dbReference>
<dbReference type="InterPro" id="IPR002818">
    <property type="entry name" value="DJ-1/PfpI"/>
</dbReference>
<dbReference type="Gene3D" id="3.40.50.880">
    <property type="match status" value="1"/>
</dbReference>
<dbReference type="RefSeq" id="WP_150967777.1">
    <property type="nucleotide sequence ID" value="NZ_VZDO01000001.1"/>
</dbReference>
<dbReference type="Proteomes" id="UP000432089">
    <property type="component" value="Unassembled WGS sequence"/>
</dbReference>
<dbReference type="SUPFAM" id="SSF52317">
    <property type="entry name" value="Class I glutamine amidotransferase-like"/>
    <property type="match status" value="1"/>
</dbReference>
<gene>
    <name evidence="5" type="ORF">F6X38_01615</name>
</gene>
<evidence type="ECO:0000256" key="2">
    <source>
        <dbReference type="ARBA" id="ARBA00023125"/>
    </source>
</evidence>
<evidence type="ECO:0000259" key="4">
    <source>
        <dbReference type="PROSITE" id="PS01124"/>
    </source>
</evidence>
<dbReference type="SUPFAM" id="SSF46689">
    <property type="entry name" value="Homeodomain-like"/>
    <property type="match status" value="2"/>
</dbReference>
<accession>A0A7V7PT50</accession>
<dbReference type="SMART" id="SM00342">
    <property type="entry name" value="HTH_ARAC"/>
    <property type="match status" value="1"/>
</dbReference>
<evidence type="ECO:0000313" key="5">
    <source>
        <dbReference type="EMBL" id="KAB0682806.1"/>
    </source>
</evidence>
<reference evidence="5 6" key="1">
    <citation type="submission" date="2019-09" db="EMBL/GenBank/DDBJ databases">
        <title>YIM 132180 draft genome.</title>
        <authorList>
            <person name="Zhang K."/>
        </authorList>
    </citation>
    <scope>NUCLEOTIDE SEQUENCE [LARGE SCALE GENOMIC DNA]</scope>
    <source>
        <strain evidence="5 6">YIM 132180</strain>
    </source>
</reference>
<dbReference type="InterPro" id="IPR018062">
    <property type="entry name" value="HTH_AraC-typ_CS"/>
</dbReference>
<feature type="domain" description="HTH araC/xylS-type" evidence="4">
    <location>
        <begin position="222"/>
        <end position="320"/>
    </location>
</feature>
<dbReference type="PANTHER" id="PTHR43130:SF3">
    <property type="entry name" value="HTH-TYPE TRANSCRIPTIONAL REGULATOR RV1931C"/>
    <property type="match status" value="1"/>
</dbReference>
<dbReference type="PROSITE" id="PS01124">
    <property type="entry name" value="HTH_ARAC_FAMILY_2"/>
    <property type="match status" value="1"/>
</dbReference>
<dbReference type="AlphaFoldDB" id="A0A7V7PT50"/>
<dbReference type="InterPro" id="IPR009057">
    <property type="entry name" value="Homeodomain-like_sf"/>
</dbReference>
<dbReference type="PANTHER" id="PTHR43130">
    <property type="entry name" value="ARAC-FAMILY TRANSCRIPTIONAL REGULATOR"/>
    <property type="match status" value="1"/>
</dbReference>
<protein>
    <submittedName>
        <fullName evidence="5">GlxA family transcriptional regulator</fullName>
    </submittedName>
</protein>
<evidence type="ECO:0000256" key="1">
    <source>
        <dbReference type="ARBA" id="ARBA00023015"/>
    </source>
</evidence>
<dbReference type="Pfam" id="PF01965">
    <property type="entry name" value="DJ-1_PfpI"/>
    <property type="match status" value="1"/>
</dbReference>
<dbReference type="InterPro" id="IPR029062">
    <property type="entry name" value="Class_I_gatase-like"/>
</dbReference>
<proteinExistence type="predicted"/>
<dbReference type="InterPro" id="IPR052158">
    <property type="entry name" value="INH-QAR"/>
</dbReference>
<keyword evidence="3" id="KW-0804">Transcription</keyword>
<dbReference type="CDD" id="cd03136">
    <property type="entry name" value="GATase1_AraC_ArgR_like"/>
    <property type="match status" value="1"/>
</dbReference>
<dbReference type="GO" id="GO:0043565">
    <property type="term" value="F:sequence-specific DNA binding"/>
    <property type="evidence" value="ECO:0007669"/>
    <property type="project" value="InterPro"/>
</dbReference>
<dbReference type="Pfam" id="PF12833">
    <property type="entry name" value="HTH_18"/>
    <property type="match status" value="1"/>
</dbReference>
<organism evidence="5 6">
    <name type="scientific">Plantimonas leprariae</name>
    <dbReference type="NCBI Taxonomy" id="2615207"/>
    <lineage>
        <taxon>Bacteria</taxon>
        <taxon>Pseudomonadati</taxon>
        <taxon>Pseudomonadota</taxon>
        <taxon>Alphaproteobacteria</taxon>
        <taxon>Hyphomicrobiales</taxon>
        <taxon>Aurantimonadaceae</taxon>
        <taxon>Plantimonas</taxon>
    </lineage>
</organism>
<dbReference type="EMBL" id="VZDO01000001">
    <property type="protein sequence ID" value="KAB0682806.1"/>
    <property type="molecule type" value="Genomic_DNA"/>
</dbReference>
<sequence length="327" mass="35378">MSIWSGAGQPLRIDMLLLDDVSLMSISACVEPLRAANRVSGETAYEWRLLSMTGAPVRTSSGILVQVEGRFDPDAARDAVWIVAAFDALAHAGRALLAGLRRLDRRGLPIWGVESGGWVLAAAGVLDGHGATVHWEDLEEFAARFPRLAVKADRFVVDGRYATAGGASPMLDLNLELIRRRQGVAVALEVARIFAYDQVRAPDHPQPQRALGPAALRDPRVAACLNLMAGAIETPLPIPVLARHVGLSTRMLEKLFLRAVGDSPRAFYLDLRLNGARRLVVDTAKSMTEIAVMTGFGSGSALTRAFRARFGQTPRAAREMRLGRIDG</sequence>